<feature type="compositionally biased region" description="Basic residues" evidence="1">
    <location>
        <begin position="476"/>
        <end position="486"/>
    </location>
</feature>
<reference evidence="2 3" key="1">
    <citation type="journal article" date="2019" name="Int. J. Syst. Evol. Microbiol.">
        <title>The Global Catalogue of Microorganisms (GCM) 10K type strain sequencing project: providing services to taxonomists for standard genome sequencing and annotation.</title>
        <authorList>
            <consortium name="The Broad Institute Genomics Platform"/>
            <consortium name="The Broad Institute Genome Sequencing Center for Infectious Disease"/>
            <person name="Wu L."/>
            <person name="Ma J."/>
        </authorList>
    </citation>
    <scope>NUCLEOTIDE SEQUENCE [LARGE SCALE GENOMIC DNA]</scope>
    <source>
        <strain evidence="2 3">JCM 15572</strain>
    </source>
</reference>
<evidence type="ECO:0000313" key="2">
    <source>
        <dbReference type="EMBL" id="GAA1563393.1"/>
    </source>
</evidence>
<feature type="compositionally biased region" description="Low complexity" evidence="1">
    <location>
        <begin position="271"/>
        <end position="288"/>
    </location>
</feature>
<sequence>MADRFDLDAIESDDALLDLLAAGGESARSAGERDPAVQLLADLRLAVEVEDELPVETIDDPESFLARCAAINPITDPFARKVATRGLALGVAAVAALSVSGVAAAVNGDPLSPYEKVIEKVVDAVRPQTSFPKEQLDGLPVLDKTKIVKVAKDYQDKARAGHLDQPDGPGNPGTDDPNARELPNPPQVVVPAQKPLAVLDKPTIGPPVPAKPVGDKTGDPATTDPGGNDQGGGDQGTDKPTDPPSTPTTPPPSEPTEPTTPTSTPTPTPTDPTTTTTPTTPPKGDTGTSDGGTPTGTPTGAPSGDPGTGQAGSGGDAGTPSAGSTTTPGSSDTTAPSGDTTGGTGTTGTGTTGTDTSGTDTTGTGTTGTGSAGTGGTDGTGLPATGGDGQKPAGDVTQVPSDLTSVVGQFIGNAILPVLPTPTGTPATLESAQRFFGPADAAAKPRTGHHEAAKATKSTKSGKSTKHDKAAGKSAKSAKAHGKHSSGKVSTGSVRKAYPKGKHSTGEYPEGKHAAIDRTHGSTEDLVLLTILGVINKPTE</sequence>
<feature type="compositionally biased region" description="Gly residues" evidence="1">
    <location>
        <begin position="365"/>
        <end position="389"/>
    </location>
</feature>
<evidence type="ECO:0000313" key="3">
    <source>
        <dbReference type="Proteomes" id="UP001501705"/>
    </source>
</evidence>
<gene>
    <name evidence="2" type="ORF">GCM10009804_20070</name>
</gene>
<feature type="compositionally biased region" description="Basic and acidic residues" evidence="1">
    <location>
        <begin position="509"/>
        <end position="519"/>
    </location>
</feature>
<proteinExistence type="predicted"/>
<feature type="compositionally biased region" description="Pro residues" evidence="1">
    <location>
        <begin position="242"/>
        <end position="255"/>
    </location>
</feature>
<feature type="compositionally biased region" description="Low complexity" evidence="1">
    <location>
        <begin position="166"/>
        <end position="176"/>
    </location>
</feature>
<evidence type="ECO:0008006" key="4">
    <source>
        <dbReference type="Google" id="ProtNLM"/>
    </source>
</evidence>
<name>A0ABN2CW41_9ACTN</name>
<feature type="compositionally biased region" description="Low complexity" evidence="1">
    <location>
        <begin position="295"/>
        <end position="305"/>
    </location>
</feature>
<accession>A0ABN2CW41</accession>
<feature type="compositionally biased region" description="Gly residues" evidence="1">
    <location>
        <begin position="340"/>
        <end position="351"/>
    </location>
</feature>
<evidence type="ECO:0000256" key="1">
    <source>
        <dbReference type="SAM" id="MobiDB-lite"/>
    </source>
</evidence>
<feature type="compositionally biased region" description="Gly residues" evidence="1">
    <location>
        <begin position="306"/>
        <end position="317"/>
    </location>
</feature>
<feature type="region of interest" description="Disordered" evidence="1">
    <location>
        <begin position="158"/>
        <end position="400"/>
    </location>
</feature>
<comment type="caution">
    <text evidence="2">The sequence shown here is derived from an EMBL/GenBank/DDBJ whole genome shotgun (WGS) entry which is preliminary data.</text>
</comment>
<feature type="compositionally biased region" description="Low complexity" evidence="1">
    <location>
        <begin position="352"/>
        <end position="364"/>
    </location>
</feature>
<dbReference type="EMBL" id="BAAAPH010000005">
    <property type="protein sequence ID" value="GAA1563393.1"/>
    <property type="molecule type" value="Genomic_DNA"/>
</dbReference>
<feature type="region of interest" description="Disordered" evidence="1">
    <location>
        <begin position="441"/>
        <end position="519"/>
    </location>
</feature>
<dbReference type="Proteomes" id="UP001501705">
    <property type="component" value="Unassembled WGS sequence"/>
</dbReference>
<dbReference type="PRINTS" id="PR01217">
    <property type="entry name" value="PRICHEXTENSN"/>
</dbReference>
<dbReference type="RefSeq" id="WP_344233108.1">
    <property type="nucleotide sequence ID" value="NZ_BAAAPH010000005.1"/>
</dbReference>
<organism evidence="2 3">
    <name type="scientific">Kribbella hippodromi</name>
    <dbReference type="NCBI Taxonomy" id="434347"/>
    <lineage>
        <taxon>Bacteria</taxon>
        <taxon>Bacillati</taxon>
        <taxon>Actinomycetota</taxon>
        <taxon>Actinomycetes</taxon>
        <taxon>Propionibacteriales</taxon>
        <taxon>Kribbellaceae</taxon>
        <taxon>Kribbella</taxon>
    </lineage>
</organism>
<keyword evidence="3" id="KW-1185">Reference proteome</keyword>
<protein>
    <recommendedName>
        <fullName evidence="4">DUF5667 domain-containing protein</fullName>
    </recommendedName>
</protein>
<feature type="compositionally biased region" description="Low complexity" evidence="1">
    <location>
        <begin position="318"/>
        <end position="339"/>
    </location>
</feature>